<dbReference type="GeneTree" id="ENSGT00730000111168"/>
<dbReference type="AlphaFoldDB" id="A0A8C3YSY3"/>
<dbReference type="GO" id="GO:0005814">
    <property type="term" value="C:centriole"/>
    <property type="evidence" value="ECO:0007669"/>
    <property type="project" value="TreeGrafter"/>
</dbReference>
<reference evidence="1" key="1">
    <citation type="submission" date="2025-08" db="UniProtKB">
        <authorList>
            <consortium name="Ensembl"/>
        </authorList>
    </citation>
    <scope>IDENTIFICATION</scope>
</reference>
<name>A0A8C3YSY3_9CETA</name>
<dbReference type="InterPro" id="IPR038911">
    <property type="entry name" value="SCLT1"/>
</dbReference>
<proteinExistence type="predicted"/>
<evidence type="ECO:0000313" key="2">
    <source>
        <dbReference type="Proteomes" id="UP000694540"/>
    </source>
</evidence>
<organism evidence="1 2">
    <name type="scientific">Catagonus wagneri</name>
    <name type="common">Chacoan peccary</name>
    <dbReference type="NCBI Taxonomy" id="51154"/>
    <lineage>
        <taxon>Eukaryota</taxon>
        <taxon>Metazoa</taxon>
        <taxon>Chordata</taxon>
        <taxon>Craniata</taxon>
        <taxon>Vertebrata</taxon>
        <taxon>Euteleostomi</taxon>
        <taxon>Mammalia</taxon>
        <taxon>Eutheria</taxon>
        <taxon>Laurasiatheria</taxon>
        <taxon>Artiodactyla</taxon>
        <taxon>Suina</taxon>
        <taxon>Tayassuidae</taxon>
        <taxon>Catagonus</taxon>
    </lineage>
</organism>
<sequence length="77" mass="9016">MATEIKFLRDQNDEVLKRNEMENDFKRSSIQKHVLKGNGDNTLENSVADQSFLVPLITDYDKHLEELNGQLQYYQAQ</sequence>
<protein>
    <submittedName>
        <fullName evidence="1">Sodium channel and clathrin linker 1</fullName>
    </submittedName>
</protein>
<dbReference type="GO" id="GO:0045162">
    <property type="term" value="P:clustering of voltage-gated sodium channels"/>
    <property type="evidence" value="ECO:0007669"/>
    <property type="project" value="InterPro"/>
</dbReference>
<evidence type="ECO:0000313" key="1">
    <source>
        <dbReference type="Ensembl" id="ENSCWAP00000027929.1"/>
    </source>
</evidence>
<dbReference type="Proteomes" id="UP000694540">
    <property type="component" value="Unplaced"/>
</dbReference>
<dbReference type="PANTHER" id="PTHR35970">
    <property type="entry name" value="SODIUM CHANNEL AND CLATHRIN LINKER 1"/>
    <property type="match status" value="1"/>
</dbReference>
<dbReference type="Ensembl" id="ENSCWAT00000030273.1">
    <property type="protein sequence ID" value="ENSCWAP00000027929.1"/>
    <property type="gene ID" value="ENSCWAG00000021033.1"/>
</dbReference>
<reference evidence="1" key="2">
    <citation type="submission" date="2025-09" db="UniProtKB">
        <authorList>
            <consortium name="Ensembl"/>
        </authorList>
    </citation>
    <scope>IDENTIFICATION</scope>
</reference>
<gene>
    <name evidence="1" type="primary">SCLT1</name>
</gene>
<keyword evidence="2" id="KW-1185">Reference proteome</keyword>
<dbReference type="PANTHER" id="PTHR35970:SF1">
    <property type="entry name" value="SODIUM CHANNEL AND CLATHRIN LINKER 1"/>
    <property type="match status" value="1"/>
</dbReference>
<dbReference type="GO" id="GO:0060271">
    <property type="term" value="P:cilium assembly"/>
    <property type="evidence" value="ECO:0007669"/>
    <property type="project" value="TreeGrafter"/>
</dbReference>
<accession>A0A8C3YSY3</accession>